<dbReference type="GO" id="GO:0035195">
    <property type="term" value="P:miRNA-mediated post-transcriptional gene silencing"/>
    <property type="evidence" value="ECO:0007669"/>
    <property type="project" value="TreeGrafter"/>
</dbReference>
<proteinExistence type="predicted"/>
<feature type="compositionally biased region" description="Polar residues" evidence="2">
    <location>
        <begin position="380"/>
        <end position="397"/>
    </location>
</feature>
<dbReference type="Proteomes" id="UP000055048">
    <property type="component" value="Unassembled WGS sequence"/>
</dbReference>
<feature type="region of interest" description="Disordered" evidence="2">
    <location>
        <begin position="249"/>
        <end position="466"/>
    </location>
</feature>
<feature type="domain" description="GW182 middle" evidence="3">
    <location>
        <begin position="632"/>
        <end position="729"/>
    </location>
</feature>
<reference evidence="4 5" key="1">
    <citation type="submission" date="2015-01" db="EMBL/GenBank/DDBJ databases">
        <title>Evolution of Trichinella species and genotypes.</title>
        <authorList>
            <person name="Korhonen P.K."/>
            <person name="Edoardo P."/>
            <person name="Giuseppe L.R."/>
            <person name="Gasser R.B."/>
        </authorList>
    </citation>
    <scope>NUCLEOTIDE SEQUENCE [LARGE SCALE GENOMIC DNA]</scope>
    <source>
        <strain evidence="4">ISS417</strain>
    </source>
</reference>
<feature type="compositionally biased region" description="Low complexity" evidence="2">
    <location>
        <begin position="312"/>
        <end position="345"/>
    </location>
</feature>
<evidence type="ECO:0000259" key="3">
    <source>
        <dbReference type="Pfam" id="PF12938"/>
    </source>
</evidence>
<gene>
    <name evidence="4" type="ORF">T05_12792</name>
</gene>
<dbReference type="EMBL" id="JYDJ01000214">
    <property type="protein sequence ID" value="KRX40005.1"/>
    <property type="molecule type" value="Genomic_DNA"/>
</dbReference>
<keyword evidence="1" id="KW-0175">Coiled coil</keyword>
<dbReference type="InterPro" id="IPR052068">
    <property type="entry name" value="GW182_domain"/>
</dbReference>
<dbReference type="PANTHER" id="PTHR13020">
    <property type="entry name" value="TRINUCLEOTIDE REPEAT-CONTAINING GENE 6"/>
    <property type="match status" value="1"/>
</dbReference>
<evidence type="ECO:0000256" key="1">
    <source>
        <dbReference type="SAM" id="Coils"/>
    </source>
</evidence>
<feature type="region of interest" description="Disordered" evidence="2">
    <location>
        <begin position="578"/>
        <end position="599"/>
    </location>
</feature>
<feature type="compositionally biased region" description="Polar residues" evidence="2">
    <location>
        <begin position="97"/>
        <end position="106"/>
    </location>
</feature>
<dbReference type="PANTHER" id="PTHR13020:SF25">
    <property type="entry name" value="PROTEIN GAWKY"/>
    <property type="match status" value="1"/>
</dbReference>
<evidence type="ECO:0000313" key="5">
    <source>
        <dbReference type="Proteomes" id="UP000055048"/>
    </source>
</evidence>
<dbReference type="GO" id="GO:0060213">
    <property type="term" value="P:positive regulation of nuclear-transcribed mRNA poly(A) tail shortening"/>
    <property type="evidence" value="ECO:0007669"/>
    <property type="project" value="TreeGrafter"/>
</dbReference>
<evidence type="ECO:0000256" key="2">
    <source>
        <dbReference type="SAM" id="MobiDB-lite"/>
    </source>
</evidence>
<dbReference type="OrthoDB" id="5919166at2759"/>
<feature type="compositionally biased region" description="Low complexity" evidence="2">
    <location>
        <begin position="266"/>
        <end position="286"/>
    </location>
</feature>
<protein>
    <recommendedName>
        <fullName evidence="3">GW182 middle domain-containing protein</fullName>
    </recommendedName>
</protein>
<dbReference type="InterPro" id="IPR026805">
    <property type="entry name" value="GW182_M_dom"/>
</dbReference>
<keyword evidence="5" id="KW-1185">Reference proteome</keyword>
<sequence>MEKGQVAQSADCARIRCVCVHMERRTTMMVPPAIGSALLYTADQLFGLGFFHSYSFVPVACFESFLCLEYRSNVRFLFVCSSIMWNIDGGNNSGTENPLFTENLDPNTSSSSTSSSSSSVWSNVNSSNPNNNSNNLLISGNSSSSVKNSSKNAWDPSSSTSASNWKNSGPTGSVGGSSDWCGVVKASADVNNSAWSQSRTTQGENSQSVCSSSWSEIARKSINTAAPPAQSNPIGSVINPAKDCNYEMGTGNWGKPVDQGTPWDVGNAGSSNNTNGGGNDPANAGGRRTDDESLVASSSWGSRPAARESAWNTSNNSSGGNNNNNNSSSSNNNNNNNNSNNTNNSMFWKPPTDKEQQWAAPPLPPPPPPPRTSGGWEDVPSTSTSRNNAWNSQEGAPNNNGNNNNNNNNNNGNSSNNNNNNANNNNANSNNANNSNNNSNIWNGPPLAQDSSMIWNNPYPKKNTMPDKGTAIWGDPAAQGEIKRWKNGNEDAHSVCTPPNPAPSTSAGAPSTSSKVATQPNACSVWKDSPIAPQPVKPLNGWGSTSINSPYGGLNATGVLDASSSWMNDAAAASGQAWNNDAASAKPGTSRQDVGHRRNVDSNLVGDDIFASHMIPGPSTNCDNSMALAHQVAEKLNIAMRTGHIDSTILNQPLPQETLLKLRQLLQCITKLEQSKIELQHLQTLEHNGTLNAAQQQEYRRLAGEVNQLRLTARNLRSQFSAAQQTSLRKNTSSNDVTFGCSMPTSDLPNQSKLMQWKHGPLNPLNMYLSTDRKPIYINGGDCAAAISATASTSKQFGVFDMTAGSSSDPWSNTKRQSGFEWPIDSFMKTGDMKDLRSSIFPSAAAYGSLEDAVAAVVSQSDKNGIIGRHMSLDMSLVSSMPGTSGAHTFGTGIIGIDDGPPEFRPGQKWEWRDPKEVADDPNATPGSVKTSSIGLGRFGHDLKPTYQAGPSTSNFAHGAYSMPSTSLLSAITTPTKSCIDPTISSISPNYATDSWSAKSFRPIMQTTTSSAAYSPFSAKSPSRVMPYAAAAAAAPAATPITTAPQYAASSSSSIPSTSCGLQWIVLMHLTQQTMDEQTLQYLFNRVGPVQAFVFPPGSGFAAVKFKDVSAEKAFARLQQDCSVYTNGLVIYIAKDNEVERLLQSTKNCQIFGPPGSLPPPPPGIVWDMPPPPPPNTQWTPAGPPHPFAPPPPPPPPGQMPLPEQLAAMGHPPNTVYGDTYYNMDSRHPTF</sequence>
<organism evidence="4 5">
    <name type="scientific">Trichinella murrelli</name>
    <dbReference type="NCBI Taxonomy" id="144512"/>
    <lineage>
        <taxon>Eukaryota</taxon>
        <taxon>Metazoa</taxon>
        <taxon>Ecdysozoa</taxon>
        <taxon>Nematoda</taxon>
        <taxon>Enoplea</taxon>
        <taxon>Dorylaimia</taxon>
        <taxon>Trichinellida</taxon>
        <taxon>Trichinellidae</taxon>
        <taxon>Trichinella</taxon>
    </lineage>
</organism>
<feature type="compositionally biased region" description="Pro residues" evidence="2">
    <location>
        <begin position="1169"/>
        <end position="1200"/>
    </location>
</feature>
<feature type="region of interest" description="Disordered" evidence="2">
    <location>
        <begin position="1169"/>
        <end position="1212"/>
    </location>
</feature>
<dbReference type="AlphaFoldDB" id="A0A0V0TLW5"/>
<feature type="coiled-coil region" evidence="1">
    <location>
        <begin position="692"/>
        <end position="726"/>
    </location>
</feature>
<feature type="compositionally biased region" description="Low complexity" evidence="2">
    <location>
        <begin position="398"/>
        <end position="440"/>
    </location>
</feature>
<feature type="compositionally biased region" description="Low complexity" evidence="2">
    <location>
        <begin position="503"/>
        <end position="514"/>
    </location>
</feature>
<dbReference type="Pfam" id="PF12938">
    <property type="entry name" value="M_domain"/>
    <property type="match status" value="1"/>
</dbReference>
<name>A0A0V0TLW5_9BILA</name>
<comment type="caution">
    <text evidence="4">The sequence shown here is derived from an EMBL/GenBank/DDBJ whole genome shotgun (WGS) entry which is preliminary data.</text>
</comment>
<dbReference type="GO" id="GO:0000932">
    <property type="term" value="C:P-body"/>
    <property type="evidence" value="ECO:0007669"/>
    <property type="project" value="TreeGrafter"/>
</dbReference>
<dbReference type="GO" id="GO:0005654">
    <property type="term" value="C:nucleoplasm"/>
    <property type="evidence" value="ECO:0007669"/>
    <property type="project" value="TreeGrafter"/>
</dbReference>
<feature type="compositionally biased region" description="Polar residues" evidence="2">
    <location>
        <begin position="578"/>
        <end position="592"/>
    </location>
</feature>
<dbReference type="STRING" id="144512.A0A0V0TLW5"/>
<feature type="region of interest" description="Disordered" evidence="2">
    <location>
        <begin position="489"/>
        <end position="516"/>
    </location>
</feature>
<feature type="compositionally biased region" description="Pro residues" evidence="2">
    <location>
        <begin position="361"/>
        <end position="371"/>
    </location>
</feature>
<dbReference type="Gene3D" id="3.30.70.330">
    <property type="match status" value="1"/>
</dbReference>
<feature type="compositionally biased region" description="Low complexity" evidence="2">
    <location>
        <begin position="107"/>
        <end position="168"/>
    </location>
</feature>
<evidence type="ECO:0000313" key="4">
    <source>
        <dbReference type="EMBL" id="KRX40005.1"/>
    </source>
</evidence>
<dbReference type="SUPFAM" id="SSF54928">
    <property type="entry name" value="RNA-binding domain, RBD"/>
    <property type="match status" value="1"/>
</dbReference>
<accession>A0A0V0TLW5</accession>
<feature type="region of interest" description="Disordered" evidence="2">
    <location>
        <begin position="97"/>
        <end position="176"/>
    </location>
</feature>
<dbReference type="GO" id="GO:0003676">
    <property type="term" value="F:nucleic acid binding"/>
    <property type="evidence" value="ECO:0007669"/>
    <property type="project" value="InterPro"/>
</dbReference>
<dbReference type="InterPro" id="IPR035979">
    <property type="entry name" value="RBD_domain_sf"/>
</dbReference>
<dbReference type="InterPro" id="IPR012677">
    <property type="entry name" value="Nucleotide-bd_a/b_plait_sf"/>
</dbReference>